<comment type="caution">
    <text evidence="1">The sequence shown here is derived from an EMBL/GenBank/DDBJ whole genome shotgun (WGS) entry which is preliminary data.</text>
</comment>
<proteinExistence type="predicted"/>
<sequence>MTDLTETRSMLKKLAMAHGAETAIGRACHNLLEMTENYAKAIGADQRQNLRTNIEREKTRLNELVSQAH</sequence>
<organism evidence="1 2">
    <name type="scientific">Bradyrhizobium diversitatis</name>
    <dbReference type="NCBI Taxonomy" id="2755406"/>
    <lineage>
        <taxon>Bacteria</taxon>
        <taxon>Pseudomonadati</taxon>
        <taxon>Pseudomonadota</taxon>
        <taxon>Alphaproteobacteria</taxon>
        <taxon>Hyphomicrobiales</taxon>
        <taxon>Nitrobacteraceae</taxon>
        <taxon>Bradyrhizobium</taxon>
    </lineage>
</organism>
<dbReference type="EMBL" id="JACEGD010000021">
    <property type="protein sequence ID" value="MBH5389147.1"/>
    <property type="molecule type" value="Genomic_DNA"/>
</dbReference>
<evidence type="ECO:0000313" key="2">
    <source>
        <dbReference type="Proteomes" id="UP001194539"/>
    </source>
</evidence>
<dbReference type="Proteomes" id="UP001194539">
    <property type="component" value="Unassembled WGS sequence"/>
</dbReference>
<reference evidence="1 2" key="1">
    <citation type="submission" date="2020-07" db="EMBL/GenBank/DDBJ databases">
        <title>Bradyrhizobium diversity isolated from nodules of indigenous legumes of Western Australia.</title>
        <authorList>
            <person name="Klepa M.S."/>
        </authorList>
    </citation>
    <scope>NUCLEOTIDE SEQUENCE [LARGE SCALE GENOMIC DNA]</scope>
    <source>
        <strain evidence="1 2">CNPSo 4019</strain>
    </source>
</reference>
<dbReference type="RefSeq" id="WP_197967631.1">
    <property type="nucleotide sequence ID" value="NZ_JACEGD010000021.1"/>
</dbReference>
<gene>
    <name evidence="1" type="ORF">H1B27_23070</name>
</gene>
<accession>A0ABS0P7W8</accession>
<keyword evidence="2" id="KW-1185">Reference proteome</keyword>
<name>A0ABS0P7W8_9BRAD</name>
<protein>
    <recommendedName>
        <fullName evidence="3">DUF892 family protein</fullName>
    </recommendedName>
</protein>
<evidence type="ECO:0000313" key="1">
    <source>
        <dbReference type="EMBL" id="MBH5389147.1"/>
    </source>
</evidence>
<evidence type="ECO:0008006" key="3">
    <source>
        <dbReference type="Google" id="ProtNLM"/>
    </source>
</evidence>